<dbReference type="Gene3D" id="3.30.450.20">
    <property type="entry name" value="PAS domain"/>
    <property type="match status" value="2"/>
</dbReference>
<evidence type="ECO:0000256" key="7">
    <source>
        <dbReference type="ARBA" id="ARBA00023224"/>
    </source>
</evidence>
<dbReference type="Proteomes" id="UP000294832">
    <property type="component" value="Unassembled WGS sequence"/>
</dbReference>
<dbReference type="PROSITE" id="PS50885">
    <property type="entry name" value="HAMP"/>
    <property type="match status" value="1"/>
</dbReference>
<evidence type="ECO:0000313" key="14">
    <source>
        <dbReference type="Proteomes" id="UP000294832"/>
    </source>
</evidence>
<evidence type="ECO:0000256" key="9">
    <source>
        <dbReference type="PROSITE-ProRule" id="PRU00284"/>
    </source>
</evidence>
<comment type="caution">
    <text evidence="13">The sequence shown here is derived from an EMBL/GenBank/DDBJ whole genome shotgun (WGS) entry which is preliminary data.</text>
</comment>
<dbReference type="SUPFAM" id="SSF103190">
    <property type="entry name" value="Sensory domain-like"/>
    <property type="match status" value="1"/>
</dbReference>
<dbReference type="InterPro" id="IPR029151">
    <property type="entry name" value="Sensor-like_sf"/>
</dbReference>
<dbReference type="CDD" id="cd12913">
    <property type="entry name" value="PDC1_MCP_like"/>
    <property type="match status" value="1"/>
</dbReference>
<dbReference type="InterPro" id="IPR004090">
    <property type="entry name" value="Chemotax_Me-accpt_rcpt"/>
</dbReference>
<accession>A0A4R2FKY0</accession>
<keyword evidence="4 10" id="KW-0812">Transmembrane</keyword>
<evidence type="ECO:0000256" key="3">
    <source>
        <dbReference type="ARBA" id="ARBA00022500"/>
    </source>
</evidence>
<keyword evidence="7 9" id="KW-0807">Transducer</keyword>
<evidence type="ECO:0000256" key="5">
    <source>
        <dbReference type="ARBA" id="ARBA00022989"/>
    </source>
</evidence>
<evidence type="ECO:0000256" key="1">
    <source>
        <dbReference type="ARBA" id="ARBA00004651"/>
    </source>
</evidence>
<keyword evidence="2" id="KW-1003">Cell membrane</keyword>
<dbReference type="GO" id="GO:0006935">
    <property type="term" value="P:chemotaxis"/>
    <property type="evidence" value="ECO:0007669"/>
    <property type="project" value="UniProtKB-KW"/>
</dbReference>
<dbReference type="Pfam" id="PF02743">
    <property type="entry name" value="dCache_1"/>
    <property type="match status" value="1"/>
</dbReference>
<dbReference type="InterPro" id="IPR033479">
    <property type="entry name" value="dCache_1"/>
</dbReference>
<evidence type="ECO:0000256" key="2">
    <source>
        <dbReference type="ARBA" id="ARBA00022475"/>
    </source>
</evidence>
<dbReference type="InterPro" id="IPR004089">
    <property type="entry name" value="MCPsignal_dom"/>
</dbReference>
<evidence type="ECO:0000256" key="8">
    <source>
        <dbReference type="ARBA" id="ARBA00029447"/>
    </source>
</evidence>
<proteinExistence type="inferred from homology"/>
<dbReference type="EMBL" id="SLWF01000003">
    <property type="protein sequence ID" value="TCN88986.1"/>
    <property type="molecule type" value="Genomic_DNA"/>
</dbReference>
<dbReference type="OrthoDB" id="2489132at2"/>
<dbReference type="Pfam" id="PF00015">
    <property type="entry name" value="MCPsignal"/>
    <property type="match status" value="1"/>
</dbReference>
<dbReference type="AlphaFoldDB" id="A0A4R2FKY0"/>
<evidence type="ECO:0000256" key="10">
    <source>
        <dbReference type="SAM" id="Phobius"/>
    </source>
</evidence>
<gene>
    <name evidence="13" type="ORF">EDC91_103167</name>
</gene>
<dbReference type="FunFam" id="1.10.287.950:FF:000001">
    <property type="entry name" value="Methyl-accepting chemotaxis sensory transducer"/>
    <property type="match status" value="1"/>
</dbReference>
<dbReference type="SUPFAM" id="SSF58104">
    <property type="entry name" value="Methyl-accepting chemotaxis protein (MCP) signaling domain"/>
    <property type="match status" value="1"/>
</dbReference>
<dbReference type="PRINTS" id="PR00260">
    <property type="entry name" value="CHEMTRNSDUCR"/>
</dbReference>
<dbReference type="GO" id="GO:0005886">
    <property type="term" value="C:plasma membrane"/>
    <property type="evidence" value="ECO:0007669"/>
    <property type="project" value="UniProtKB-SubCell"/>
</dbReference>
<keyword evidence="5 10" id="KW-1133">Transmembrane helix</keyword>
<feature type="transmembrane region" description="Helical" evidence="10">
    <location>
        <begin position="274"/>
        <end position="297"/>
    </location>
</feature>
<name>A0A4R2FKY0_9GAMM</name>
<dbReference type="Gene3D" id="1.10.287.950">
    <property type="entry name" value="Methyl-accepting chemotaxis protein"/>
    <property type="match status" value="1"/>
</dbReference>
<dbReference type="PANTHER" id="PTHR32089">
    <property type="entry name" value="METHYL-ACCEPTING CHEMOTAXIS PROTEIN MCPB"/>
    <property type="match status" value="1"/>
</dbReference>
<dbReference type="GO" id="GO:0004888">
    <property type="term" value="F:transmembrane signaling receptor activity"/>
    <property type="evidence" value="ECO:0007669"/>
    <property type="project" value="InterPro"/>
</dbReference>
<comment type="similarity">
    <text evidence="8">Belongs to the methyl-accepting chemotaxis (MCP) protein family.</text>
</comment>
<protein>
    <submittedName>
        <fullName evidence="13">Methyl-accepting chemotaxis sensory transducer with Cache sensor</fullName>
    </submittedName>
</protein>
<reference evidence="13 14" key="1">
    <citation type="submission" date="2019-03" db="EMBL/GenBank/DDBJ databases">
        <title>Freshwater and sediment microbial communities from various areas in North America, analyzing microbe dynamics in response to fracking.</title>
        <authorList>
            <person name="Lamendella R."/>
        </authorList>
    </citation>
    <scope>NUCLEOTIDE SEQUENCE [LARGE SCALE GENOMIC DNA]</scope>
    <source>
        <strain evidence="13 14">74A</strain>
    </source>
</reference>
<evidence type="ECO:0000259" key="11">
    <source>
        <dbReference type="PROSITE" id="PS50111"/>
    </source>
</evidence>
<comment type="subcellular location">
    <subcellularLocation>
        <location evidence="1">Cell membrane</location>
        <topology evidence="1">Multi-pass membrane protein</topology>
    </subcellularLocation>
</comment>
<dbReference type="PROSITE" id="PS50111">
    <property type="entry name" value="CHEMOTAXIS_TRANSDUC_2"/>
    <property type="match status" value="1"/>
</dbReference>
<sequence>MYFTLKSRLLIFCVVSILLILTLMVALSSYVIRDTSLSNTKREVRELSNTFAVDKGQWILGRKNAVQSLAKTLEQHLDESPVPYLVLIHEAMQFGLTSMGDEQGNMIRQDPSIVTPGFDPRVRPWYKGVKSTNAMFVTKPYVSAAMKKMVVTIATPIRKHNAFYGVATVNVAIDELTEAVRKLHLPGNGYGILFDHDGTIISHPDASLNGKQMREINDSFTSSEMNLMANSDDLYEKNINNSEQLIYVVNLPNTEWALAFIMDKDIIMSEASGLAWKMIVTGIIFLVIFAFASYMVFKFQFQELESVSTALQNIAEGEGDLTVSIKVKNEQDEIGKLASGFNRFVARLHGMISRTRDIAERLQEQAKTTTTSAENNSQNISVQQNEVTMVATAVTEMASATEEIANNAEQTANTAKEAVLLTDEGKQQVLKSHSSINGLATEVEHAGVIIKELNNQSQAINSILLTISNIAEQTNLLALNAAIEAARAGEQGRGFAVVADEVRVLSQKTHASTQEIQNMIETLQQTASKAVDSMNSSYGLAETSVSDVTVASTSLEHISEAITRISDMASQIATAAEEQTSVTGEINRNTESIREVSEHLSDEAVDATGKAQQLAVLAQSLHQEVSRFKL</sequence>
<dbReference type="CDD" id="cd06225">
    <property type="entry name" value="HAMP"/>
    <property type="match status" value="1"/>
</dbReference>
<organism evidence="13 14">
    <name type="scientific">Shewanella fodinae</name>
    <dbReference type="NCBI Taxonomy" id="552357"/>
    <lineage>
        <taxon>Bacteria</taxon>
        <taxon>Pseudomonadati</taxon>
        <taxon>Pseudomonadota</taxon>
        <taxon>Gammaproteobacteria</taxon>
        <taxon>Alteromonadales</taxon>
        <taxon>Shewanellaceae</taxon>
        <taxon>Shewanella</taxon>
    </lineage>
</organism>
<evidence type="ECO:0000256" key="4">
    <source>
        <dbReference type="ARBA" id="ARBA00022692"/>
    </source>
</evidence>
<dbReference type="PANTHER" id="PTHR32089:SF117">
    <property type="entry name" value="METHYL ACCEPTING SENSORY TRANSDUCER WITH CACHE_1 SMALL MOLECULE BINDING DOMAIN"/>
    <property type="match status" value="1"/>
</dbReference>
<dbReference type="Pfam" id="PF00672">
    <property type="entry name" value="HAMP"/>
    <property type="match status" value="1"/>
</dbReference>
<keyword evidence="6 10" id="KW-0472">Membrane</keyword>
<dbReference type="InterPro" id="IPR003660">
    <property type="entry name" value="HAMP_dom"/>
</dbReference>
<keyword evidence="3" id="KW-0145">Chemotaxis</keyword>
<feature type="domain" description="HAMP" evidence="12">
    <location>
        <begin position="298"/>
        <end position="353"/>
    </location>
</feature>
<evidence type="ECO:0000259" key="12">
    <source>
        <dbReference type="PROSITE" id="PS50885"/>
    </source>
</evidence>
<dbReference type="SMART" id="SM00283">
    <property type="entry name" value="MA"/>
    <property type="match status" value="1"/>
</dbReference>
<dbReference type="SMART" id="SM00304">
    <property type="entry name" value="HAMP"/>
    <property type="match status" value="2"/>
</dbReference>
<keyword evidence="14" id="KW-1185">Reference proteome</keyword>
<dbReference type="CDD" id="cd11386">
    <property type="entry name" value="MCP_signal"/>
    <property type="match status" value="1"/>
</dbReference>
<dbReference type="GO" id="GO:0007165">
    <property type="term" value="P:signal transduction"/>
    <property type="evidence" value="ECO:0007669"/>
    <property type="project" value="UniProtKB-KW"/>
</dbReference>
<evidence type="ECO:0000313" key="13">
    <source>
        <dbReference type="EMBL" id="TCN88986.1"/>
    </source>
</evidence>
<evidence type="ECO:0000256" key="6">
    <source>
        <dbReference type="ARBA" id="ARBA00023136"/>
    </source>
</evidence>
<dbReference type="CDD" id="cd12912">
    <property type="entry name" value="PDC2_MCP_like"/>
    <property type="match status" value="1"/>
</dbReference>
<feature type="domain" description="Methyl-accepting transducer" evidence="11">
    <location>
        <begin position="358"/>
        <end position="594"/>
    </location>
</feature>